<proteinExistence type="predicted"/>
<dbReference type="Proteomes" id="UP000824533">
    <property type="component" value="Linkage Group LG14"/>
</dbReference>
<protein>
    <submittedName>
        <fullName evidence="1">Uncharacterized protein</fullName>
    </submittedName>
</protein>
<evidence type="ECO:0000313" key="2">
    <source>
        <dbReference type="Proteomes" id="UP000824533"/>
    </source>
</evidence>
<comment type="caution">
    <text evidence="1">The sequence shown here is derived from an EMBL/GenBank/DDBJ whole genome shotgun (WGS) entry which is preliminary data.</text>
</comment>
<evidence type="ECO:0000313" key="1">
    <source>
        <dbReference type="EMBL" id="KAJ0176071.1"/>
    </source>
</evidence>
<accession>A0ACC1CWI7</accession>
<sequence>MALAEDINQFLDKTDHDVGKHLCSLDVEPGTMEYELLQRRIINGSFAELGQFPYQAGLLIVVYNSSFQYNLKQCGGSLVTSTRVLTAAHCWYDTEYRGEILTVVLGSLNMNFGGIRIQSRHVVTHPYWNPHTIQHDIAVIYLPSAVPFSSTVAPIALPSGSELNEDFTGSMAISSGYGVILDGM</sequence>
<gene>
    <name evidence="1" type="ORF">K1T71_008245</name>
</gene>
<dbReference type="EMBL" id="CM034400">
    <property type="protein sequence ID" value="KAJ0176071.1"/>
    <property type="molecule type" value="Genomic_DNA"/>
</dbReference>
<keyword evidence="2" id="KW-1185">Reference proteome</keyword>
<reference evidence="1 2" key="1">
    <citation type="journal article" date="2021" name="Front. Genet.">
        <title>Chromosome-Level Genome Assembly Reveals Significant Gene Expansion in the Toll and IMD Signaling Pathways of Dendrolimus kikuchii.</title>
        <authorList>
            <person name="Zhou J."/>
            <person name="Wu P."/>
            <person name="Xiong Z."/>
            <person name="Liu N."/>
            <person name="Zhao N."/>
            <person name="Ji M."/>
            <person name="Qiu Y."/>
            <person name="Yang B."/>
        </authorList>
    </citation>
    <scope>NUCLEOTIDE SEQUENCE [LARGE SCALE GENOMIC DNA]</scope>
    <source>
        <strain evidence="1">Ann1</strain>
    </source>
</reference>
<name>A0ACC1CWI7_9NEOP</name>
<organism evidence="1 2">
    <name type="scientific">Dendrolimus kikuchii</name>
    <dbReference type="NCBI Taxonomy" id="765133"/>
    <lineage>
        <taxon>Eukaryota</taxon>
        <taxon>Metazoa</taxon>
        <taxon>Ecdysozoa</taxon>
        <taxon>Arthropoda</taxon>
        <taxon>Hexapoda</taxon>
        <taxon>Insecta</taxon>
        <taxon>Pterygota</taxon>
        <taxon>Neoptera</taxon>
        <taxon>Endopterygota</taxon>
        <taxon>Lepidoptera</taxon>
        <taxon>Glossata</taxon>
        <taxon>Ditrysia</taxon>
        <taxon>Bombycoidea</taxon>
        <taxon>Lasiocampidae</taxon>
        <taxon>Dendrolimus</taxon>
    </lineage>
</organism>